<evidence type="ECO:0000256" key="4">
    <source>
        <dbReference type="ARBA" id="ARBA00022448"/>
    </source>
</evidence>
<evidence type="ECO:0000313" key="10">
    <source>
        <dbReference type="Ensembl" id="ENSHHUP00000021457.1"/>
    </source>
</evidence>
<organism evidence="10 11">
    <name type="scientific">Hucho hucho</name>
    <name type="common">huchen</name>
    <dbReference type="NCBI Taxonomy" id="62062"/>
    <lineage>
        <taxon>Eukaryota</taxon>
        <taxon>Metazoa</taxon>
        <taxon>Chordata</taxon>
        <taxon>Craniata</taxon>
        <taxon>Vertebrata</taxon>
        <taxon>Euteleostomi</taxon>
        <taxon>Actinopterygii</taxon>
        <taxon>Neopterygii</taxon>
        <taxon>Teleostei</taxon>
        <taxon>Protacanthopterygii</taxon>
        <taxon>Salmoniformes</taxon>
        <taxon>Salmonidae</taxon>
        <taxon>Salmoninae</taxon>
        <taxon>Hucho</taxon>
    </lineage>
</organism>
<keyword evidence="6" id="KW-0833">Ubl conjugation pathway</keyword>
<proteinExistence type="inferred from homology"/>
<dbReference type="GO" id="GO:0044804">
    <property type="term" value="P:nucleophagy"/>
    <property type="evidence" value="ECO:0007669"/>
    <property type="project" value="TreeGrafter"/>
</dbReference>
<evidence type="ECO:0000256" key="9">
    <source>
        <dbReference type="ARBA" id="ARBA00034553"/>
    </source>
</evidence>
<dbReference type="AlphaFoldDB" id="A0A4W5KXF2"/>
<dbReference type="GO" id="GO:0000407">
    <property type="term" value="C:phagophore assembly site"/>
    <property type="evidence" value="ECO:0007669"/>
    <property type="project" value="TreeGrafter"/>
</dbReference>
<dbReference type="GO" id="GO:0005829">
    <property type="term" value="C:cytosol"/>
    <property type="evidence" value="ECO:0007669"/>
    <property type="project" value="TreeGrafter"/>
</dbReference>
<dbReference type="GO" id="GO:0015031">
    <property type="term" value="P:protein transport"/>
    <property type="evidence" value="ECO:0007669"/>
    <property type="project" value="UniProtKB-KW"/>
</dbReference>
<accession>A0A4W5KXF2</accession>
<dbReference type="STRING" id="62062.ENSHHUP00000021457"/>
<keyword evidence="4" id="KW-0813">Transport</keyword>
<dbReference type="GO" id="GO:0019776">
    <property type="term" value="F:Atg8-family ligase activity"/>
    <property type="evidence" value="ECO:0007669"/>
    <property type="project" value="TreeGrafter"/>
</dbReference>
<dbReference type="PANTHER" id="PTHR12866:SF2">
    <property type="entry name" value="UBIQUITIN-LIKE-CONJUGATING ENZYME ATG3"/>
    <property type="match status" value="1"/>
</dbReference>
<dbReference type="Pfam" id="PF03987">
    <property type="entry name" value="Autophagy_act_C"/>
    <property type="match status" value="1"/>
</dbReference>
<dbReference type="GO" id="GO:0061723">
    <property type="term" value="P:glycophagy"/>
    <property type="evidence" value="ECO:0007669"/>
    <property type="project" value="TreeGrafter"/>
</dbReference>
<protein>
    <recommendedName>
        <fullName evidence="3">Ubiquitin-like-conjugating enzyme ATG3</fullName>
    </recommendedName>
    <alternativeName>
        <fullName evidence="9">Autophagy-related protein 3</fullName>
    </alternativeName>
</protein>
<evidence type="ECO:0000313" key="11">
    <source>
        <dbReference type="Proteomes" id="UP000314982"/>
    </source>
</evidence>
<comment type="subcellular location">
    <subcellularLocation>
        <location evidence="1">Cytoplasm</location>
    </subcellularLocation>
</comment>
<dbReference type="Ensembl" id="ENSHHUT00000022261.1">
    <property type="protein sequence ID" value="ENSHHUP00000021457.1"/>
    <property type="gene ID" value="ENSHHUG00000013442.1"/>
</dbReference>
<evidence type="ECO:0000256" key="3">
    <source>
        <dbReference type="ARBA" id="ARBA00017573"/>
    </source>
</evidence>
<keyword evidence="11" id="KW-1185">Reference proteome</keyword>
<keyword evidence="8" id="KW-0072">Autophagy</keyword>
<dbReference type="InterPro" id="IPR007135">
    <property type="entry name" value="Atg3/Atg10"/>
</dbReference>
<evidence type="ECO:0000256" key="2">
    <source>
        <dbReference type="ARBA" id="ARBA00007683"/>
    </source>
</evidence>
<evidence type="ECO:0000256" key="6">
    <source>
        <dbReference type="ARBA" id="ARBA00022786"/>
    </source>
</evidence>
<comment type="similarity">
    <text evidence="2">Belongs to the ATG3 family.</text>
</comment>
<keyword evidence="5" id="KW-0963">Cytoplasm</keyword>
<evidence type="ECO:0000256" key="7">
    <source>
        <dbReference type="ARBA" id="ARBA00022927"/>
    </source>
</evidence>
<evidence type="ECO:0000256" key="1">
    <source>
        <dbReference type="ARBA" id="ARBA00004496"/>
    </source>
</evidence>
<evidence type="ECO:0000256" key="8">
    <source>
        <dbReference type="ARBA" id="ARBA00023006"/>
    </source>
</evidence>
<dbReference type="PANTHER" id="PTHR12866">
    <property type="entry name" value="UBIQUITIN-LIKE-CONJUGATING ENZYME ATG3"/>
    <property type="match status" value="1"/>
</dbReference>
<keyword evidence="7" id="KW-0653">Protein transport</keyword>
<evidence type="ECO:0000256" key="5">
    <source>
        <dbReference type="ARBA" id="ARBA00022490"/>
    </source>
</evidence>
<name>A0A4W5KXF2_9TELE</name>
<sequence length="48" mass="5554">FVAAGDHLVHHCPTWKWVSGEEEKVKPYLPKDKQFLLTRNGKNCMNSN</sequence>
<dbReference type="Proteomes" id="UP000314982">
    <property type="component" value="Unassembled WGS sequence"/>
</dbReference>
<dbReference type="GO" id="GO:0000422">
    <property type="term" value="P:autophagy of mitochondrion"/>
    <property type="evidence" value="ECO:0007669"/>
    <property type="project" value="TreeGrafter"/>
</dbReference>
<dbReference type="GO" id="GO:0000045">
    <property type="term" value="P:autophagosome assembly"/>
    <property type="evidence" value="ECO:0007669"/>
    <property type="project" value="TreeGrafter"/>
</dbReference>
<reference evidence="11" key="1">
    <citation type="submission" date="2018-06" db="EMBL/GenBank/DDBJ databases">
        <title>Genome assembly of Danube salmon.</title>
        <authorList>
            <person name="Macqueen D.J."/>
            <person name="Gundappa M.K."/>
        </authorList>
    </citation>
    <scope>NUCLEOTIDE SEQUENCE [LARGE SCALE GENOMIC DNA]</scope>
</reference>
<reference evidence="10" key="2">
    <citation type="submission" date="2025-08" db="UniProtKB">
        <authorList>
            <consortium name="Ensembl"/>
        </authorList>
    </citation>
    <scope>IDENTIFICATION</scope>
</reference>
<reference evidence="10" key="3">
    <citation type="submission" date="2025-09" db="UniProtKB">
        <authorList>
            <consortium name="Ensembl"/>
        </authorList>
    </citation>
    <scope>IDENTIFICATION</scope>
</reference>